<sequence length="325" mass="37491">MALKSLKDELGLTEKRKPFAAFFFIQEKYLLYPGKGKSYDYKYALRFFILYACGLGFIFNFGIIGHFLMSSSDVMFAERIQSSFNIALATIQYSYLLIHISLGNEFMKFMKRIDSAEFGRSKKLLMEYRSFNKFCVAFMISTSILTVLFSGFHHYDNSFCSGRDILKDKRFVCGLSAPAWFPMEIHDGMLKNILTFMSFFYLVFCEPPSTMLMLGDIELTRLIQIKMMDLRCQMDQTEDVKSEQFKEKFKVFVAYYTEILGCINDLNNTMGYCMIPLFSLATTTLALLEFNVLISGNYIDMLVMMVAVLVEVGFTTIGENLENEV</sequence>
<comment type="caution">
    <text evidence="2">The sequence shown here is derived from an EMBL/GenBank/DDBJ whole genome shotgun (WGS) entry which is preliminary data.</text>
</comment>
<accession>A0ABD2N9Y1</accession>
<evidence type="ECO:0000313" key="2">
    <source>
        <dbReference type="EMBL" id="KAL3275305.1"/>
    </source>
</evidence>
<feature type="transmembrane region" description="Helical" evidence="1">
    <location>
        <begin position="84"/>
        <end position="102"/>
    </location>
</feature>
<evidence type="ECO:0008006" key="4">
    <source>
        <dbReference type="Google" id="ProtNLM"/>
    </source>
</evidence>
<protein>
    <recommendedName>
        <fullName evidence="4">Odorant receptor</fullName>
    </recommendedName>
</protein>
<name>A0ABD2N9Y1_9CUCU</name>
<keyword evidence="1" id="KW-0472">Membrane</keyword>
<evidence type="ECO:0000313" key="3">
    <source>
        <dbReference type="Proteomes" id="UP001516400"/>
    </source>
</evidence>
<dbReference type="EMBL" id="JABFTP020000083">
    <property type="protein sequence ID" value="KAL3275305.1"/>
    <property type="molecule type" value="Genomic_DNA"/>
</dbReference>
<proteinExistence type="predicted"/>
<dbReference type="Proteomes" id="UP001516400">
    <property type="component" value="Unassembled WGS sequence"/>
</dbReference>
<gene>
    <name evidence="2" type="ORF">HHI36_020072</name>
</gene>
<feature type="transmembrane region" description="Helical" evidence="1">
    <location>
        <begin position="130"/>
        <end position="152"/>
    </location>
</feature>
<keyword evidence="1" id="KW-1133">Transmembrane helix</keyword>
<dbReference type="AlphaFoldDB" id="A0ABD2N9Y1"/>
<evidence type="ECO:0000256" key="1">
    <source>
        <dbReference type="SAM" id="Phobius"/>
    </source>
</evidence>
<reference evidence="2 3" key="1">
    <citation type="journal article" date="2021" name="BMC Biol.">
        <title>Horizontally acquired antibacterial genes associated with adaptive radiation of ladybird beetles.</title>
        <authorList>
            <person name="Li H.S."/>
            <person name="Tang X.F."/>
            <person name="Huang Y.H."/>
            <person name="Xu Z.Y."/>
            <person name="Chen M.L."/>
            <person name="Du X.Y."/>
            <person name="Qiu B.Y."/>
            <person name="Chen P.T."/>
            <person name="Zhang W."/>
            <person name="Slipinski A."/>
            <person name="Escalona H.E."/>
            <person name="Waterhouse R.M."/>
            <person name="Zwick A."/>
            <person name="Pang H."/>
        </authorList>
    </citation>
    <scope>NUCLEOTIDE SEQUENCE [LARGE SCALE GENOMIC DNA]</scope>
    <source>
        <strain evidence="2">SYSU2018</strain>
    </source>
</reference>
<feature type="transmembrane region" description="Helical" evidence="1">
    <location>
        <begin position="43"/>
        <end position="64"/>
    </location>
</feature>
<organism evidence="2 3">
    <name type="scientific">Cryptolaemus montrouzieri</name>
    <dbReference type="NCBI Taxonomy" id="559131"/>
    <lineage>
        <taxon>Eukaryota</taxon>
        <taxon>Metazoa</taxon>
        <taxon>Ecdysozoa</taxon>
        <taxon>Arthropoda</taxon>
        <taxon>Hexapoda</taxon>
        <taxon>Insecta</taxon>
        <taxon>Pterygota</taxon>
        <taxon>Neoptera</taxon>
        <taxon>Endopterygota</taxon>
        <taxon>Coleoptera</taxon>
        <taxon>Polyphaga</taxon>
        <taxon>Cucujiformia</taxon>
        <taxon>Coccinelloidea</taxon>
        <taxon>Coccinellidae</taxon>
        <taxon>Scymninae</taxon>
        <taxon>Scymnini</taxon>
        <taxon>Cryptolaemus</taxon>
    </lineage>
</organism>
<keyword evidence="1" id="KW-0812">Transmembrane</keyword>
<keyword evidence="3" id="KW-1185">Reference proteome</keyword>
<feature type="transmembrane region" description="Helical" evidence="1">
    <location>
        <begin position="274"/>
        <end position="294"/>
    </location>
</feature>